<dbReference type="GO" id="GO:0005739">
    <property type="term" value="C:mitochondrion"/>
    <property type="evidence" value="ECO:0007669"/>
    <property type="project" value="TreeGrafter"/>
</dbReference>
<keyword evidence="3" id="KW-1185">Reference proteome</keyword>
<dbReference type="AlphaFoldDB" id="A0AAJ6VJK2"/>
<protein>
    <submittedName>
        <fullName evidence="4">Probable GTP-binding protein OBGC2 isoform X1</fullName>
    </submittedName>
</protein>
<evidence type="ECO:0000313" key="3">
    <source>
        <dbReference type="Proteomes" id="UP000694918"/>
    </source>
</evidence>
<accession>A0AAJ6VJK2</accession>
<dbReference type="PROSITE" id="PS51710">
    <property type="entry name" value="G_OBG"/>
    <property type="match status" value="1"/>
</dbReference>
<dbReference type="GeneID" id="105142759"/>
<keyword evidence="1" id="KW-0547">Nucleotide-binding</keyword>
<dbReference type="PANTHER" id="PTHR11702">
    <property type="entry name" value="DEVELOPMENTALLY REGULATED GTP-BINDING PROTEIN-RELATED"/>
    <property type="match status" value="1"/>
</dbReference>
<proteinExistence type="predicted"/>
<dbReference type="PRINTS" id="PR00326">
    <property type="entry name" value="GTP1OBG"/>
</dbReference>
<feature type="domain" description="OBG-type G" evidence="2">
    <location>
        <begin position="35"/>
        <end position="113"/>
    </location>
</feature>
<name>A0AAJ6VJK2_POPEU</name>
<dbReference type="InterPro" id="IPR006073">
    <property type="entry name" value="GTP-bd"/>
</dbReference>
<evidence type="ECO:0000256" key="1">
    <source>
        <dbReference type="ARBA" id="ARBA00022741"/>
    </source>
</evidence>
<reference evidence="4" key="1">
    <citation type="submission" date="2025-08" db="UniProtKB">
        <authorList>
            <consortium name="RefSeq"/>
        </authorList>
    </citation>
    <scope>IDENTIFICATION</scope>
</reference>
<dbReference type="Gene3D" id="3.40.50.300">
    <property type="entry name" value="P-loop containing nucleotide triphosphate hydrolases"/>
    <property type="match status" value="1"/>
</dbReference>
<dbReference type="GO" id="GO:0005525">
    <property type="term" value="F:GTP binding"/>
    <property type="evidence" value="ECO:0007669"/>
    <property type="project" value="InterPro"/>
</dbReference>
<dbReference type="SUPFAM" id="SSF52540">
    <property type="entry name" value="P-loop containing nucleoside triphosphate hydrolases"/>
    <property type="match status" value="1"/>
</dbReference>
<organism evidence="3 4">
    <name type="scientific">Populus euphratica</name>
    <name type="common">Euphrates poplar</name>
    <dbReference type="NCBI Taxonomy" id="75702"/>
    <lineage>
        <taxon>Eukaryota</taxon>
        <taxon>Viridiplantae</taxon>
        <taxon>Streptophyta</taxon>
        <taxon>Embryophyta</taxon>
        <taxon>Tracheophyta</taxon>
        <taxon>Spermatophyta</taxon>
        <taxon>Magnoliopsida</taxon>
        <taxon>eudicotyledons</taxon>
        <taxon>Gunneridae</taxon>
        <taxon>Pentapetalae</taxon>
        <taxon>rosids</taxon>
        <taxon>fabids</taxon>
        <taxon>Malpighiales</taxon>
        <taxon>Salicaceae</taxon>
        <taxon>Saliceae</taxon>
        <taxon>Populus</taxon>
    </lineage>
</organism>
<dbReference type="GO" id="GO:0003924">
    <property type="term" value="F:GTPase activity"/>
    <property type="evidence" value="ECO:0007669"/>
    <property type="project" value="InterPro"/>
</dbReference>
<dbReference type="InterPro" id="IPR031167">
    <property type="entry name" value="G_OBG"/>
</dbReference>
<dbReference type="InterPro" id="IPR027417">
    <property type="entry name" value="P-loop_NTPase"/>
</dbReference>
<evidence type="ECO:0000313" key="4">
    <source>
        <dbReference type="RefSeq" id="XP_011048844.1"/>
    </source>
</evidence>
<dbReference type="PANTHER" id="PTHR11702:SF39">
    <property type="entry name" value="GTP-BINDING PROTEIN OBGC2-RELATED"/>
    <property type="match status" value="1"/>
</dbReference>
<dbReference type="Proteomes" id="UP000694918">
    <property type="component" value="Unplaced"/>
</dbReference>
<dbReference type="Pfam" id="PF01926">
    <property type="entry name" value="MMR_HSR1"/>
    <property type="match status" value="1"/>
</dbReference>
<dbReference type="KEGG" id="peu:105142759"/>
<evidence type="ECO:0000259" key="2">
    <source>
        <dbReference type="PROSITE" id="PS51710"/>
    </source>
</evidence>
<dbReference type="RefSeq" id="XP_011048844.1">
    <property type="nucleotide sequence ID" value="XM_011050542.1"/>
</dbReference>
<sequence length="113" mass="11840">MALTASVMRDDSDKVLILGQPGEEVSLELILQVVADVGLVGLPNAGKSTLLASITLVKPDIADYPFTTLMPNLGRHNGEPTLGAGMHSSEATLADLPGLIEGAYLGKVLFFHI</sequence>
<dbReference type="InterPro" id="IPR045086">
    <property type="entry name" value="OBG_GTPase"/>
</dbReference>
<gene>
    <name evidence="4" type="primary">LOC105142759</name>
</gene>